<organism evidence="3 4">
    <name type="scientific">Streptomyces regalis</name>
    <dbReference type="NCBI Taxonomy" id="68262"/>
    <lineage>
        <taxon>Bacteria</taxon>
        <taxon>Bacillati</taxon>
        <taxon>Actinomycetota</taxon>
        <taxon>Actinomycetes</taxon>
        <taxon>Kitasatosporales</taxon>
        <taxon>Streptomycetaceae</taxon>
        <taxon>Streptomyces</taxon>
    </lineage>
</organism>
<feature type="region of interest" description="Disordered" evidence="1">
    <location>
        <begin position="267"/>
        <end position="287"/>
    </location>
</feature>
<keyword evidence="2" id="KW-1133">Transmembrane helix</keyword>
<feature type="compositionally biased region" description="Polar residues" evidence="1">
    <location>
        <begin position="83"/>
        <end position="103"/>
    </location>
</feature>
<accession>A0A101J636</accession>
<dbReference type="EMBL" id="LLZG01000416">
    <property type="protein sequence ID" value="KUL20879.1"/>
    <property type="molecule type" value="Genomic_DNA"/>
</dbReference>
<evidence type="ECO:0000256" key="1">
    <source>
        <dbReference type="SAM" id="MobiDB-lite"/>
    </source>
</evidence>
<keyword evidence="2" id="KW-0812">Transmembrane</keyword>
<evidence type="ECO:0000313" key="3">
    <source>
        <dbReference type="EMBL" id="KUL20879.1"/>
    </source>
</evidence>
<dbReference type="OrthoDB" id="3686068at2"/>
<keyword evidence="2" id="KW-0472">Membrane</keyword>
<dbReference type="RefSeq" id="WP_062715322.1">
    <property type="nucleotide sequence ID" value="NZ_LLZG01000416.1"/>
</dbReference>
<dbReference type="Proteomes" id="UP000053923">
    <property type="component" value="Unassembled WGS sequence"/>
</dbReference>
<proteinExistence type="predicted"/>
<keyword evidence="4" id="KW-1185">Reference proteome</keyword>
<gene>
    <name evidence="3" type="ORF">ADL12_47460</name>
</gene>
<protein>
    <submittedName>
        <fullName evidence="3">Uncharacterized protein</fullName>
    </submittedName>
</protein>
<dbReference type="AlphaFoldDB" id="A0A101J636"/>
<evidence type="ECO:0000313" key="4">
    <source>
        <dbReference type="Proteomes" id="UP000053923"/>
    </source>
</evidence>
<name>A0A101J636_9ACTN</name>
<feature type="region of interest" description="Disordered" evidence="1">
    <location>
        <begin position="351"/>
        <end position="370"/>
    </location>
</feature>
<feature type="transmembrane region" description="Helical" evidence="2">
    <location>
        <begin position="53"/>
        <end position="73"/>
    </location>
</feature>
<feature type="region of interest" description="Disordered" evidence="1">
    <location>
        <begin position="77"/>
        <end position="103"/>
    </location>
</feature>
<reference evidence="4" key="1">
    <citation type="submission" date="2015-10" db="EMBL/GenBank/DDBJ databases">
        <authorList>
            <person name="Ju K.-S."/>
            <person name="Doroghazi J.R."/>
            <person name="Metcalf W.W."/>
        </authorList>
    </citation>
    <scope>NUCLEOTIDE SEQUENCE [LARGE SCALE GENOMIC DNA]</scope>
    <source>
        <strain evidence="4">NRRL 3151</strain>
    </source>
</reference>
<sequence length="425" mass="45412">MPMDQHDDQRNGPFEDRLSTALHTTGNDFDTDRTALAARGTARGRRLRARRHAAVVGGAAAVAVACVSGALLVTNGGAADAKPTTSSVAASGNRTASATPSGVTAEQMISTLKSLLPEGEVSKEDGRGTEQPMIPPYASLVFDDGEGAAAISIALDRLEPGGEDARLNGECPDKRLANYDDCSVQRLPGGSVFRVVQGYEYPDRREETKSWHAELVTAKGQHVTVSEWNAPAEKGEPVSRPEPPLSPAQLKTFVTAEEWLALVDAMPEDDKKTQPTPGEDASDVGGGRRTVGMLVKMLPKNLEVVDKRAQDSQYAYVVVDDGKGESFLQINVQPDMSDVRNDLFDSDDETLSDGTRVATRQGPGEKGGEGVVMWTVDTMRPDGRRVVVSAFNSGSQVTPATRETPALTMDQLREIALNPAWEAIG</sequence>
<comment type="caution">
    <text evidence="3">The sequence shown here is derived from an EMBL/GenBank/DDBJ whole genome shotgun (WGS) entry which is preliminary data.</text>
</comment>
<evidence type="ECO:0000256" key="2">
    <source>
        <dbReference type="SAM" id="Phobius"/>
    </source>
</evidence>